<dbReference type="GO" id="GO:0004499">
    <property type="term" value="F:N,N-dimethylaniline monooxygenase activity"/>
    <property type="evidence" value="ECO:0007669"/>
    <property type="project" value="InterPro"/>
</dbReference>
<keyword evidence="5" id="KW-1185">Reference proteome</keyword>
<dbReference type="Pfam" id="PF13450">
    <property type="entry name" value="NAD_binding_8"/>
    <property type="match status" value="1"/>
</dbReference>
<evidence type="ECO:0000256" key="1">
    <source>
        <dbReference type="ARBA" id="ARBA00022630"/>
    </source>
</evidence>
<dbReference type="PRINTS" id="PR00411">
    <property type="entry name" value="PNDRDTASEI"/>
</dbReference>
<reference evidence="5" key="1">
    <citation type="submission" date="2018-03" db="EMBL/GenBank/DDBJ databases">
        <title>Genomic analysis of the strain SH-1 isolated from shrimp intestine.</title>
        <authorList>
            <person name="Kim Y.-S."/>
            <person name="Kim S.-E."/>
            <person name="Kim K.-H."/>
        </authorList>
    </citation>
    <scope>NUCLEOTIDE SEQUENCE [LARGE SCALE GENOMIC DNA]</scope>
    <source>
        <strain evidence="5">SH-1</strain>
    </source>
</reference>
<evidence type="ECO:0000313" key="5">
    <source>
        <dbReference type="Proteomes" id="UP000237655"/>
    </source>
</evidence>
<organism evidence="4 5">
    <name type="scientific">Pukyongiella litopenaei</name>
    <dbReference type="NCBI Taxonomy" id="2605946"/>
    <lineage>
        <taxon>Bacteria</taxon>
        <taxon>Pseudomonadati</taxon>
        <taxon>Pseudomonadota</taxon>
        <taxon>Alphaproteobacteria</taxon>
        <taxon>Rhodobacterales</taxon>
        <taxon>Paracoccaceae</taxon>
        <taxon>Pukyongiella</taxon>
    </lineage>
</organism>
<dbReference type="RefSeq" id="WP_106470946.1">
    <property type="nucleotide sequence ID" value="NZ_CP027665.1"/>
</dbReference>
<dbReference type="InterPro" id="IPR020946">
    <property type="entry name" value="Flavin_mOase-like"/>
</dbReference>
<evidence type="ECO:0000313" key="4">
    <source>
        <dbReference type="EMBL" id="AVO36631.1"/>
    </source>
</evidence>
<dbReference type="EMBL" id="CP027665">
    <property type="protein sequence ID" value="AVO36631.1"/>
    <property type="molecule type" value="Genomic_DNA"/>
</dbReference>
<name>A0A2S0MLJ1_9RHOB</name>
<gene>
    <name evidence="4" type="ORF">C6Y53_02250</name>
</gene>
<sequence length="595" mass="65536">MTMEDAIDAWIGRFNAALQGGDAQAAAGLFEETGYWRDLLAFTWNIKTMEGRGDIAEMLEACLGSARPQGWRRDGPAGMTEDGTAAWIVFETAVAWGRGRVTIRDGLCHVLFTAMTDLKGHEEPLGRNRPMGLVHRAGRNRITWSERRAETARRLGHEDQPEVLIVGGGQGGVALAARLKSLGVSALIVEKNPRIGDSWRNRYRSLVLHDPVWYDHLPYLPFPEGWPVFCPKDKIGDWLEAYALIFELDAWTSSSCEAASWDPETGRWTARVRREGEDLTLTPRQIVFCTGAYGPPREPDFPGQSAFRGTVLHSAHYRSGADHSGKRVLVIGAGSSAHDVAVDLWEAGAEVTMFQRRPSIVVRSETLMKYGFDIYSEDAVEAGLTTDRADMLAAATPYGLFAEKQKRLYDTIRHEDAGFYDRLSDAGFAHDFGEDDTGLMMRALRTASGYYIDVGASDLIANGDVGVVSGDEIECLTPEGVRFVSGREIGVDLIVACIGYQSMNESVAGIVDRETADRVGPCWGLGSGIRGDPGPWLGELRNMWKPTAHEALWFHGGNLAMSRFYSRFVALQLKARQEGIETPVYGRPDPVQTGL</sequence>
<dbReference type="Pfam" id="PF00743">
    <property type="entry name" value="FMO-like"/>
    <property type="match status" value="1"/>
</dbReference>
<keyword evidence="2" id="KW-0274">FAD</keyword>
<keyword evidence="4" id="KW-0503">Monooxygenase</keyword>
<dbReference type="GO" id="GO:0050661">
    <property type="term" value="F:NADP binding"/>
    <property type="evidence" value="ECO:0007669"/>
    <property type="project" value="InterPro"/>
</dbReference>
<evidence type="ECO:0000256" key="2">
    <source>
        <dbReference type="ARBA" id="ARBA00022827"/>
    </source>
</evidence>
<dbReference type="Gene3D" id="3.10.450.50">
    <property type="match status" value="1"/>
</dbReference>
<keyword evidence="1" id="KW-0285">Flavoprotein</keyword>
<dbReference type="SUPFAM" id="SSF51905">
    <property type="entry name" value="FAD/NAD(P)-binding domain"/>
    <property type="match status" value="2"/>
</dbReference>
<dbReference type="PANTHER" id="PTHR43539:SF68">
    <property type="entry name" value="FLAVIN-BINDING MONOOXYGENASE-LIKE PROTEIN (AFU_ORTHOLOGUE AFUA_4G09220)"/>
    <property type="match status" value="1"/>
</dbReference>
<dbReference type="SUPFAM" id="SSF54427">
    <property type="entry name" value="NTF2-like"/>
    <property type="match status" value="1"/>
</dbReference>
<dbReference type="InterPro" id="IPR036188">
    <property type="entry name" value="FAD/NAD-bd_sf"/>
</dbReference>
<dbReference type="Proteomes" id="UP000237655">
    <property type="component" value="Chromosome"/>
</dbReference>
<evidence type="ECO:0000256" key="3">
    <source>
        <dbReference type="ARBA" id="ARBA00023002"/>
    </source>
</evidence>
<dbReference type="Gene3D" id="3.50.50.60">
    <property type="entry name" value="FAD/NAD(P)-binding domain"/>
    <property type="match status" value="1"/>
</dbReference>
<dbReference type="PANTHER" id="PTHR43539">
    <property type="entry name" value="FLAVIN-BINDING MONOOXYGENASE-LIKE PROTEIN (AFU_ORTHOLOGUE AFUA_4G09220)"/>
    <property type="match status" value="1"/>
</dbReference>
<dbReference type="AlphaFoldDB" id="A0A2S0MLJ1"/>
<dbReference type="InterPro" id="IPR050982">
    <property type="entry name" value="Auxin_biosynth/cation_transpt"/>
</dbReference>
<proteinExistence type="predicted"/>
<accession>A0A2S0MLJ1</accession>
<dbReference type="InterPro" id="IPR032710">
    <property type="entry name" value="NTF2-like_dom_sf"/>
</dbReference>
<dbReference type="GO" id="GO:0050660">
    <property type="term" value="F:flavin adenine dinucleotide binding"/>
    <property type="evidence" value="ECO:0007669"/>
    <property type="project" value="InterPro"/>
</dbReference>
<keyword evidence="3" id="KW-0560">Oxidoreductase</keyword>
<protein>
    <submittedName>
        <fullName evidence="4">SidA/IucD/PvdA family monooxygenase</fullName>
    </submittedName>
</protein>
<dbReference type="KEGG" id="thas:C6Y53_02250"/>